<reference evidence="5 6" key="1">
    <citation type="journal article" date="2021" name="Nat. Plants">
        <title>The Taxus genome provides insights into paclitaxel biosynthesis.</title>
        <authorList>
            <person name="Xiong X."/>
            <person name="Gou J."/>
            <person name="Liao Q."/>
            <person name="Li Y."/>
            <person name="Zhou Q."/>
            <person name="Bi G."/>
            <person name="Li C."/>
            <person name="Du R."/>
            <person name="Wang X."/>
            <person name="Sun T."/>
            <person name="Guo L."/>
            <person name="Liang H."/>
            <person name="Lu P."/>
            <person name="Wu Y."/>
            <person name="Zhang Z."/>
            <person name="Ro D.K."/>
            <person name="Shang Y."/>
            <person name="Huang S."/>
            <person name="Yan J."/>
        </authorList>
    </citation>
    <scope>NUCLEOTIDE SEQUENCE [LARGE SCALE GENOMIC DNA]</scope>
    <source>
        <strain evidence="5">Ta-2019</strain>
    </source>
</reference>
<keyword evidence="1" id="KW-0479">Metal-binding</keyword>
<feature type="non-terminal residue" evidence="5">
    <location>
        <position position="288"/>
    </location>
</feature>
<dbReference type="Pfam" id="PF14226">
    <property type="entry name" value="DIOX_N"/>
    <property type="match status" value="1"/>
</dbReference>
<keyword evidence="2" id="KW-0408">Iron</keyword>
<organism evidence="5 6">
    <name type="scientific">Taxus chinensis</name>
    <name type="common">Chinese yew</name>
    <name type="synonym">Taxus wallichiana var. chinensis</name>
    <dbReference type="NCBI Taxonomy" id="29808"/>
    <lineage>
        <taxon>Eukaryota</taxon>
        <taxon>Viridiplantae</taxon>
        <taxon>Streptophyta</taxon>
        <taxon>Embryophyta</taxon>
        <taxon>Tracheophyta</taxon>
        <taxon>Spermatophyta</taxon>
        <taxon>Pinopsida</taxon>
        <taxon>Pinidae</taxon>
        <taxon>Conifers II</taxon>
        <taxon>Cupressales</taxon>
        <taxon>Taxaceae</taxon>
        <taxon>Taxus</taxon>
    </lineage>
</organism>
<dbReference type="InterPro" id="IPR027443">
    <property type="entry name" value="IPNS-like_sf"/>
</dbReference>
<dbReference type="Proteomes" id="UP000824469">
    <property type="component" value="Unassembled WGS sequence"/>
</dbReference>
<keyword evidence="6" id="KW-1185">Reference proteome</keyword>
<dbReference type="EMBL" id="JAHRHJ020000009">
    <property type="protein sequence ID" value="KAH9301329.1"/>
    <property type="molecule type" value="Genomic_DNA"/>
</dbReference>
<comment type="caution">
    <text evidence="5">The sequence shown here is derived from an EMBL/GenBank/DDBJ whole genome shotgun (WGS) entry which is preliminary data.</text>
</comment>
<evidence type="ECO:0000256" key="1">
    <source>
        <dbReference type="ARBA" id="ARBA00022723"/>
    </source>
</evidence>
<dbReference type="AlphaFoldDB" id="A0AA38FCT1"/>
<name>A0AA38FCT1_TAXCH</name>
<evidence type="ECO:0000256" key="2">
    <source>
        <dbReference type="ARBA" id="ARBA00023004"/>
    </source>
</evidence>
<accession>A0AA38FCT1</accession>
<feature type="domain" description="Non-haem dioxygenase N-terminal" evidence="4">
    <location>
        <begin position="63"/>
        <end position="157"/>
    </location>
</feature>
<sequence length="288" mass="32265">MSREQQQEERVGAFRAPPPSPIATGQGIKSAGVNNEILSEFLEQTLRIPQLNLPEPLIPYQDLPAFDLLCLRSPDDRRSTGKRLLQSSTRFGCFQIINHGISPELTERAEDQCSRLFDLPSETKRMICRSDESRFGFEHIAGDDDVDMKSHESFWVDRDDAFIEKGLRNVWPEGFRNFSWAMSEYSAALENVASEVLEILYENLDLDPSALKELLGGENSSVLCLYSDDGASVGLWNSHSHSHVMSVHHLHRAEPGSSCAFSVFADGGWTTFNLKPHSLVITIGNILK</sequence>
<dbReference type="PANTHER" id="PTHR34945:SF2">
    <property type="entry name" value="2-OXOGLUTARATE (2OG) AND FE(II)-DEPENDENT OXYGENASE SUPERFAMILY PROTEIN"/>
    <property type="match status" value="1"/>
</dbReference>
<evidence type="ECO:0000259" key="4">
    <source>
        <dbReference type="Pfam" id="PF14226"/>
    </source>
</evidence>
<dbReference type="GO" id="GO:0046872">
    <property type="term" value="F:metal ion binding"/>
    <property type="evidence" value="ECO:0007669"/>
    <property type="project" value="UniProtKB-KW"/>
</dbReference>
<dbReference type="OMA" id="EFISMAF"/>
<feature type="compositionally biased region" description="Basic and acidic residues" evidence="3">
    <location>
        <begin position="1"/>
        <end position="12"/>
    </location>
</feature>
<evidence type="ECO:0000313" key="6">
    <source>
        <dbReference type="Proteomes" id="UP000824469"/>
    </source>
</evidence>
<dbReference type="Gene3D" id="2.60.120.330">
    <property type="entry name" value="B-lactam Antibiotic, Isopenicillin N Synthase, Chain"/>
    <property type="match status" value="1"/>
</dbReference>
<evidence type="ECO:0000313" key="5">
    <source>
        <dbReference type="EMBL" id="KAH9301329.1"/>
    </source>
</evidence>
<dbReference type="PANTHER" id="PTHR34945">
    <property type="entry name" value="2-OXOGLUTARATE (2OG) AND FE(II)-DEPENDENT OXYGENASE SUPERFAMILY PROTEIN"/>
    <property type="match status" value="1"/>
</dbReference>
<proteinExistence type="predicted"/>
<protein>
    <recommendedName>
        <fullName evidence="4">Non-haem dioxygenase N-terminal domain-containing protein</fullName>
    </recommendedName>
</protein>
<dbReference type="SUPFAM" id="SSF51197">
    <property type="entry name" value="Clavaminate synthase-like"/>
    <property type="match status" value="1"/>
</dbReference>
<gene>
    <name evidence="5" type="ORF">KI387_012912</name>
</gene>
<feature type="region of interest" description="Disordered" evidence="3">
    <location>
        <begin position="1"/>
        <end position="28"/>
    </location>
</feature>
<evidence type="ECO:0000256" key="3">
    <source>
        <dbReference type="SAM" id="MobiDB-lite"/>
    </source>
</evidence>
<dbReference type="InterPro" id="IPR026992">
    <property type="entry name" value="DIOX_N"/>
</dbReference>